<keyword evidence="7" id="KW-0677">Repeat</keyword>
<dbReference type="InterPro" id="IPR000157">
    <property type="entry name" value="TIR_dom"/>
</dbReference>
<feature type="domain" description="TIR" evidence="14">
    <location>
        <begin position="74"/>
        <end position="215"/>
    </location>
</feature>
<name>A0A8B6H2C8_MYTGA</name>
<sequence length="217" mass="25681">MYLNNSKTIYDNLKKKCSSYVTTLVVVVSWMLIFVIIIIGGLLYRYRWKIRYLYYIVKSKHQGYVKPLQVDTHFLYDAFISYADEDETFVHWTLLKRIEQERNIRCCVHKRDFVPGNDIATNITSAIHNSRKTVVIMSHSFLASDWCLFEFNMAKMESIYSRSSENIIFIVFIEQLSSKDLPLNILELVQSKSYIEFPNDEYGDVVFWEKVKESLSM</sequence>
<evidence type="ECO:0000313" key="15">
    <source>
        <dbReference type="EMBL" id="VDI73364.1"/>
    </source>
</evidence>
<evidence type="ECO:0000256" key="10">
    <source>
        <dbReference type="ARBA" id="ARBA00023136"/>
    </source>
</evidence>
<dbReference type="GO" id="GO:0007165">
    <property type="term" value="P:signal transduction"/>
    <property type="evidence" value="ECO:0007669"/>
    <property type="project" value="InterPro"/>
</dbReference>
<keyword evidence="10 13" id="KW-0472">Membrane</keyword>
<dbReference type="Pfam" id="PF01582">
    <property type="entry name" value="TIR"/>
    <property type="match status" value="1"/>
</dbReference>
<dbReference type="AlphaFoldDB" id="A0A8B6H2C8"/>
<dbReference type="PRINTS" id="PR01537">
    <property type="entry name" value="INTRLKN1R1F"/>
</dbReference>
<evidence type="ECO:0000256" key="2">
    <source>
        <dbReference type="ARBA" id="ARBA00009634"/>
    </source>
</evidence>
<evidence type="ECO:0000256" key="4">
    <source>
        <dbReference type="ARBA" id="ARBA00022614"/>
    </source>
</evidence>
<dbReference type="PANTHER" id="PTHR24365:SF541">
    <property type="entry name" value="PROTEIN TOLL-RELATED"/>
    <property type="match status" value="1"/>
</dbReference>
<keyword evidence="11" id="KW-0675">Receptor</keyword>
<evidence type="ECO:0000259" key="14">
    <source>
        <dbReference type="PROSITE" id="PS50104"/>
    </source>
</evidence>
<dbReference type="EMBL" id="UYJE01009418">
    <property type="protein sequence ID" value="VDI73364.1"/>
    <property type="molecule type" value="Genomic_DNA"/>
</dbReference>
<dbReference type="GO" id="GO:0005886">
    <property type="term" value="C:plasma membrane"/>
    <property type="evidence" value="ECO:0007669"/>
    <property type="project" value="TreeGrafter"/>
</dbReference>
<evidence type="ECO:0000256" key="8">
    <source>
        <dbReference type="ARBA" id="ARBA00022859"/>
    </source>
</evidence>
<keyword evidence="16" id="KW-1185">Reference proteome</keyword>
<evidence type="ECO:0000256" key="11">
    <source>
        <dbReference type="ARBA" id="ARBA00023170"/>
    </source>
</evidence>
<evidence type="ECO:0000256" key="6">
    <source>
        <dbReference type="ARBA" id="ARBA00022729"/>
    </source>
</evidence>
<proteinExistence type="inferred from homology"/>
<organism evidence="15 16">
    <name type="scientific">Mytilus galloprovincialis</name>
    <name type="common">Mediterranean mussel</name>
    <dbReference type="NCBI Taxonomy" id="29158"/>
    <lineage>
        <taxon>Eukaryota</taxon>
        <taxon>Metazoa</taxon>
        <taxon>Spiralia</taxon>
        <taxon>Lophotrochozoa</taxon>
        <taxon>Mollusca</taxon>
        <taxon>Bivalvia</taxon>
        <taxon>Autobranchia</taxon>
        <taxon>Pteriomorphia</taxon>
        <taxon>Mytilida</taxon>
        <taxon>Mytiloidea</taxon>
        <taxon>Mytilidae</taxon>
        <taxon>Mytilinae</taxon>
        <taxon>Mytilus</taxon>
    </lineage>
</organism>
<evidence type="ECO:0000256" key="13">
    <source>
        <dbReference type="SAM" id="Phobius"/>
    </source>
</evidence>
<dbReference type="SMART" id="SM00255">
    <property type="entry name" value="TIR"/>
    <property type="match status" value="1"/>
</dbReference>
<evidence type="ECO:0000313" key="16">
    <source>
        <dbReference type="Proteomes" id="UP000596742"/>
    </source>
</evidence>
<comment type="caution">
    <text evidence="15">The sequence shown here is derived from an EMBL/GenBank/DDBJ whole genome shotgun (WGS) entry which is preliminary data.</text>
</comment>
<dbReference type="PANTHER" id="PTHR24365">
    <property type="entry name" value="TOLL-LIKE RECEPTOR"/>
    <property type="match status" value="1"/>
</dbReference>
<comment type="subcellular location">
    <subcellularLocation>
        <location evidence="1">Membrane</location>
        <topology evidence="1">Single-pass type I membrane protein</topology>
    </subcellularLocation>
</comment>
<dbReference type="PROSITE" id="PS50104">
    <property type="entry name" value="TIR"/>
    <property type="match status" value="1"/>
</dbReference>
<evidence type="ECO:0000256" key="5">
    <source>
        <dbReference type="ARBA" id="ARBA00022692"/>
    </source>
</evidence>
<dbReference type="GO" id="GO:0038023">
    <property type="term" value="F:signaling receptor activity"/>
    <property type="evidence" value="ECO:0007669"/>
    <property type="project" value="TreeGrafter"/>
</dbReference>
<keyword evidence="8" id="KW-0391">Immunity</keyword>
<dbReference type="InterPro" id="IPR035897">
    <property type="entry name" value="Toll_tir_struct_dom_sf"/>
</dbReference>
<evidence type="ECO:0000256" key="3">
    <source>
        <dbReference type="ARBA" id="ARBA00022588"/>
    </source>
</evidence>
<dbReference type="GO" id="GO:0045087">
    <property type="term" value="P:innate immune response"/>
    <property type="evidence" value="ECO:0007669"/>
    <property type="project" value="UniProtKB-KW"/>
</dbReference>
<evidence type="ECO:0000256" key="1">
    <source>
        <dbReference type="ARBA" id="ARBA00004479"/>
    </source>
</evidence>
<gene>
    <name evidence="15" type="ORF">MGAL_10B072950</name>
</gene>
<evidence type="ECO:0000256" key="9">
    <source>
        <dbReference type="ARBA" id="ARBA00022989"/>
    </source>
</evidence>
<keyword evidence="3" id="KW-0399">Innate immunity</keyword>
<dbReference type="FunFam" id="3.40.50.10140:FF:000001">
    <property type="entry name" value="Toll-like receptor 2"/>
    <property type="match status" value="1"/>
</dbReference>
<evidence type="ECO:0000256" key="12">
    <source>
        <dbReference type="ARBA" id="ARBA00023180"/>
    </source>
</evidence>
<accession>A0A8B6H2C8</accession>
<protein>
    <recommendedName>
        <fullName evidence="14">TIR domain-containing protein</fullName>
    </recommendedName>
</protein>
<dbReference type="Gene3D" id="3.40.50.10140">
    <property type="entry name" value="Toll/interleukin-1 receptor homology (TIR) domain"/>
    <property type="match status" value="1"/>
</dbReference>
<keyword evidence="6" id="KW-0732">Signal</keyword>
<evidence type="ECO:0000256" key="7">
    <source>
        <dbReference type="ARBA" id="ARBA00022737"/>
    </source>
</evidence>
<dbReference type="OrthoDB" id="5966846at2759"/>
<keyword evidence="9 13" id="KW-1133">Transmembrane helix</keyword>
<comment type="similarity">
    <text evidence="2">Belongs to the Toll-like receptor family.</text>
</comment>
<keyword evidence="5 13" id="KW-0812">Transmembrane</keyword>
<dbReference type="Proteomes" id="UP000596742">
    <property type="component" value="Unassembled WGS sequence"/>
</dbReference>
<dbReference type="SUPFAM" id="SSF52200">
    <property type="entry name" value="Toll/Interleukin receptor TIR domain"/>
    <property type="match status" value="1"/>
</dbReference>
<reference evidence="15" key="1">
    <citation type="submission" date="2018-11" db="EMBL/GenBank/DDBJ databases">
        <authorList>
            <person name="Alioto T."/>
            <person name="Alioto T."/>
        </authorList>
    </citation>
    <scope>NUCLEOTIDE SEQUENCE</scope>
</reference>
<keyword evidence="12" id="KW-0325">Glycoprotein</keyword>
<feature type="transmembrane region" description="Helical" evidence="13">
    <location>
        <begin position="20"/>
        <end position="44"/>
    </location>
</feature>
<keyword evidence="4" id="KW-0433">Leucine-rich repeat</keyword>